<keyword evidence="1" id="KW-0326">Glycosidase</keyword>
<dbReference type="GO" id="GO:0033952">
    <property type="term" value="F:iota-carrageenase activity"/>
    <property type="evidence" value="ECO:0007669"/>
    <property type="project" value="UniProtKB-EC"/>
</dbReference>
<accession>A0A238UDD5</accession>
<sequence length="517" mass="56319">MIFKNFFLAAVTLTAVITTSCSDNVENLEAVNGSVDTELELANRLPQKFKPSQFYTAPTGTTRVSFTGTTTNDLNRLINQQSDENGSGVIIEIPKSTYYWNKVVLKSNIHLEIAGGTKIILDGTKGGVFSIGGSKNGNRLKNVSISGKNGAKFTVDISSPSLTNQNINVLKIGRVDNFRFADINIKDRRSSVNSIVLVHVPGSPERRPGPVDGVIENIHQTGAHTGYGLVQTYNAQHVLFNKLSCDGGITLRMETDDKGMKNELKDGVKEGGIADIFAFDVKNTNGLCAVMFSPHFVQNGKVTVQKVRATGSAFAVRVEKGFLELFDKAKRFPMNDNGKERFRKFVERQFRGLSGSALSGNPYKRNNGTQWATRLTPEASAAPRNRYVSDQLGSGLIAGSFQSSRITGVTAVSQNDGGAKIKQAHLKFIPCNLWNKIKNPAKSLGMFDGFEYHGPSISLSYDNTNGSTVGGHYNVTLVNENFRNFAAGSIQNIKYNTNATCNKKPATITKYSANFPN</sequence>
<reference evidence="1 2" key="1">
    <citation type="submission" date="2017-07" db="EMBL/GenBank/DDBJ databases">
        <authorList>
            <person name="Sun Z.S."/>
            <person name="Albrecht U."/>
            <person name="Echele G."/>
            <person name="Lee C.C."/>
        </authorList>
    </citation>
    <scope>NUCLEOTIDE SEQUENCE [LARGE SCALE GENOMIC DNA]</scope>
    <source>
        <strain evidence="2">type strain: KCTC 22618</strain>
    </source>
</reference>
<keyword evidence="2" id="KW-1185">Reference proteome</keyword>
<dbReference type="OrthoDB" id="6376028at2"/>
<dbReference type="Gene3D" id="2.160.20.10">
    <property type="entry name" value="Single-stranded right-handed beta-helix, Pectin lyase-like"/>
    <property type="match status" value="1"/>
</dbReference>
<dbReference type="KEGG" id="tje:TJEJU_2929"/>
<name>A0A238UDD5_9FLAO</name>
<dbReference type="SUPFAM" id="SSF51126">
    <property type="entry name" value="Pectin lyase-like"/>
    <property type="match status" value="1"/>
</dbReference>
<dbReference type="InterPro" id="IPR011050">
    <property type="entry name" value="Pectin_lyase_fold/virulence"/>
</dbReference>
<dbReference type="InterPro" id="IPR012334">
    <property type="entry name" value="Pectin_lyas_fold"/>
</dbReference>
<protein>
    <submittedName>
        <fullName evidence="1">Probable lipoprotein. Putative glycoside hydrolase family 82, iota-carrageenase</fullName>
        <ecNumber evidence="1">3.2.1.157</ecNumber>
    </submittedName>
</protein>
<dbReference type="Proteomes" id="UP000215214">
    <property type="component" value="Chromosome TJEJU"/>
</dbReference>
<evidence type="ECO:0000313" key="1">
    <source>
        <dbReference type="EMBL" id="SNR16598.1"/>
    </source>
</evidence>
<dbReference type="PROSITE" id="PS51257">
    <property type="entry name" value="PROKAR_LIPOPROTEIN"/>
    <property type="match status" value="1"/>
</dbReference>
<proteinExistence type="predicted"/>
<evidence type="ECO:0000313" key="2">
    <source>
        <dbReference type="Proteomes" id="UP000215214"/>
    </source>
</evidence>
<dbReference type="EC" id="3.2.1.157" evidence="1"/>
<dbReference type="RefSeq" id="WP_095073261.1">
    <property type="nucleotide sequence ID" value="NZ_LT899436.1"/>
</dbReference>
<organism evidence="1 2">
    <name type="scientific">Tenacibaculum jejuense</name>
    <dbReference type="NCBI Taxonomy" id="584609"/>
    <lineage>
        <taxon>Bacteria</taxon>
        <taxon>Pseudomonadati</taxon>
        <taxon>Bacteroidota</taxon>
        <taxon>Flavobacteriia</taxon>
        <taxon>Flavobacteriales</taxon>
        <taxon>Flavobacteriaceae</taxon>
        <taxon>Tenacibaculum</taxon>
    </lineage>
</organism>
<keyword evidence="1" id="KW-0378">Hydrolase</keyword>
<dbReference type="EMBL" id="LT899436">
    <property type="protein sequence ID" value="SNR16598.1"/>
    <property type="molecule type" value="Genomic_DNA"/>
</dbReference>
<keyword evidence="1" id="KW-0449">Lipoprotein</keyword>
<gene>
    <name evidence="1" type="primary">cgiA</name>
    <name evidence="1" type="ORF">TJEJU_2929</name>
</gene>
<dbReference type="AlphaFoldDB" id="A0A238UDD5"/>